<dbReference type="GO" id="GO:0020037">
    <property type="term" value="F:heme binding"/>
    <property type="evidence" value="ECO:0007669"/>
    <property type="project" value="InterPro"/>
</dbReference>
<keyword evidence="7 14" id="KW-0479">Metal-binding</keyword>
<dbReference type="PROSITE" id="PS00086">
    <property type="entry name" value="CYTOCHROME_P450"/>
    <property type="match status" value="1"/>
</dbReference>
<evidence type="ECO:0000256" key="2">
    <source>
        <dbReference type="ARBA" id="ARBA00003690"/>
    </source>
</evidence>
<evidence type="ECO:0000256" key="15">
    <source>
        <dbReference type="RuleBase" id="RU000461"/>
    </source>
</evidence>
<comment type="subcellular location">
    <subcellularLocation>
        <location evidence="4">Endoplasmic reticulum membrane</location>
        <topology evidence="4">Peripheral membrane protein</topology>
    </subcellularLocation>
    <subcellularLocation>
        <location evidence="3">Microsome membrane</location>
        <topology evidence="3">Peripheral membrane protein</topology>
    </subcellularLocation>
</comment>
<evidence type="ECO:0000256" key="10">
    <source>
        <dbReference type="ARBA" id="ARBA00023002"/>
    </source>
</evidence>
<evidence type="ECO:0000256" key="8">
    <source>
        <dbReference type="ARBA" id="ARBA00022824"/>
    </source>
</evidence>
<dbReference type="FunFam" id="1.10.630.10:FF:000238">
    <property type="entry name" value="Cytochrome P450 2A6"/>
    <property type="match status" value="1"/>
</dbReference>
<dbReference type="GO" id="GO:0042446">
    <property type="term" value="P:hormone biosynthetic process"/>
    <property type="evidence" value="ECO:0007669"/>
    <property type="project" value="TreeGrafter"/>
</dbReference>
<dbReference type="AlphaFoldDB" id="A0A6M2CJF1"/>
<dbReference type="OrthoDB" id="6511124at2759"/>
<dbReference type="PANTHER" id="PTHR24289">
    <property type="entry name" value="STEROID 17-ALPHA-HYDROXYLASE/17,20 LYASE"/>
    <property type="match status" value="1"/>
</dbReference>
<keyword evidence="13" id="KW-0472">Membrane</keyword>
<evidence type="ECO:0000256" key="14">
    <source>
        <dbReference type="PIRSR" id="PIRSR602401-1"/>
    </source>
</evidence>
<evidence type="ECO:0000256" key="3">
    <source>
        <dbReference type="ARBA" id="ARBA00004174"/>
    </source>
</evidence>
<protein>
    <submittedName>
        <fullName evidence="16">Putative cytochrome</fullName>
    </submittedName>
</protein>
<feature type="binding site" description="axial binding residue" evidence="14">
    <location>
        <position position="448"/>
    </location>
    <ligand>
        <name>heme</name>
        <dbReference type="ChEBI" id="CHEBI:30413"/>
    </ligand>
    <ligandPart>
        <name>Fe</name>
        <dbReference type="ChEBI" id="CHEBI:18248"/>
    </ligandPart>
</feature>
<dbReference type="InterPro" id="IPR002401">
    <property type="entry name" value="Cyt_P450_E_grp-I"/>
</dbReference>
<keyword evidence="6 14" id="KW-0349">Heme</keyword>
<dbReference type="GO" id="GO:0005789">
    <property type="term" value="C:endoplasmic reticulum membrane"/>
    <property type="evidence" value="ECO:0007669"/>
    <property type="project" value="UniProtKB-SubCell"/>
</dbReference>
<dbReference type="Pfam" id="PF00067">
    <property type="entry name" value="p450"/>
    <property type="match status" value="1"/>
</dbReference>
<proteinExistence type="inferred from homology"/>
<keyword evidence="10 15" id="KW-0560">Oxidoreductase</keyword>
<sequence length="504" mass="57606">MAVLLAAFMFMPLDWQWITTALVFVVTWFVSRFYQRVLRYPRGPFPVPLLGNLLAMRKDDLHAKAIEWSKTYGDVFTLWISHKPMVILNSYDVIREALVKQKNLFAGRPDTKMRDIQNQGNHDIMFEDYTPYWEALRKAAFLAVRKYAVTDTTQKLCTGIVDAYVDTLRIGPQIVDSKKFFFSMIYKLVGASMYGASLNGEDRDVLRLEEIDNEYYEVSPNGLPSDVAPILGYVYRNRETKIEALYTEFREVVLRLFTRAEGSHHAGSDDNIVHALLAVREEAIREKESNAQYITKANLVQVVMNLFGGATDTTASALQWMFIRLAKHPDIQKRIQKEIKDNIGMDPPVYEDREKLPFTTACILETLRCHPFAPVGMPHKTTAETKVGTQPIPKDTNVLFNIYRVNHDPNLWEEPEKYRPDRFLDTVTGKLRQGAGPLVSFGLGTRACPGEKLAHVNIFYIIVRFMQRLTCSAVDDASSVELKSIGSSLFFLPLQRDIVLTRIN</sequence>
<keyword evidence="8" id="KW-0256">Endoplasmic reticulum</keyword>
<evidence type="ECO:0000256" key="1">
    <source>
        <dbReference type="ARBA" id="ARBA00001971"/>
    </source>
</evidence>
<evidence type="ECO:0000256" key="5">
    <source>
        <dbReference type="ARBA" id="ARBA00010617"/>
    </source>
</evidence>
<dbReference type="GO" id="GO:0005506">
    <property type="term" value="F:iron ion binding"/>
    <property type="evidence" value="ECO:0007669"/>
    <property type="project" value="InterPro"/>
</dbReference>
<dbReference type="InterPro" id="IPR001128">
    <property type="entry name" value="Cyt_P450"/>
</dbReference>
<evidence type="ECO:0000256" key="9">
    <source>
        <dbReference type="ARBA" id="ARBA00022848"/>
    </source>
</evidence>
<evidence type="ECO:0000256" key="12">
    <source>
        <dbReference type="ARBA" id="ARBA00023033"/>
    </source>
</evidence>
<dbReference type="InterPro" id="IPR036396">
    <property type="entry name" value="Cyt_P450_sf"/>
</dbReference>
<dbReference type="VEuPathDB" id="VectorBase:LOC119170813"/>
<evidence type="ECO:0000256" key="4">
    <source>
        <dbReference type="ARBA" id="ARBA00004406"/>
    </source>
</evidence>
<organism evidence="16">
    <name type="scientific">Rhipicephalus microplus</name>
    <name type="common">Cattle tick</name>
    <name type="synonym">Boophilus microplus</name>
    <dbReference type="NCBI Taxonomy" id="6941"/>
    <lineage>
        <taxon>Eukaryota</taxon>
        <taxon>Metazoa</taxon>
        <taxon>Ecdysozoa</taxon>
        <taxon>Arthropoda</taxon>
        <taxon>Chelicerata</taxon>
        <taxon>Arachnida</taxon>
        <taxon>Acari</taxon>
        <taxon>Parasitiformes</taxon>
        <taxon>Ixodida</taxon>
        <taxon>Ixodoidea</taxon>
        <taxon>Ixodidae</taxon>
        <taxon>Rhipicephalinae</taxon>
        <taxon>Rhipicephalus</taxon>
        <taxon>Boophilus</taxon>
    </lineage>
</organism>
<keyword evidence="12 15" id="KW-0503">Monooxygenase</keyword>
<comment type="similarity">
    <text evidence="5 15">Belongs to the cytochrome P450 family.</text>
</comment>
<dbReference type="InterPro" id="IPR017972">
    <property type="entry name" value="Cyt_P450_CS"/>
</dbReference>
<evidence type="ECO:0000256" key="7">
    <source>
        <dbReference type="ARBA" id="ARBA00022723"/>
    </source>
</evidence>
<dbReference type="GO" id="GO:0042448">
    <property type="term" value="P:progesterone metabolic process"/>
    <property type="evidence" value="ECO:0007669"/>
    <property type="project" value="TreeGrafter"/>
</dbReference>
<dbReference type="PRINTS" id="PR00385">
    <property type="entry name" value="P450"/>
</dbReference>
<reference evidence="16" key="1">
    <citation type="submission" date="2019-09" db="EMBL/GenBank/DDBJ databases">
        <title>Organ-specific transcriptomic study of the physiology of the cattle tick, Rhipicephalus microplus.</title>
        <authorList>
            <person name="Tirloni L."/>
            <person name="Braz G."/>
            <person name="Gandara A.C.P."/>
            <person name="Sabadin G.A."/>
            <person name="da Silva R.M."/>
            <person name="Guizzo M.G."/>
            <person name="Machado J.A."/>
            <person name="Costa E.P."/>
            <person name="Gomes H.F."/>
            <person name="Moraes J."/>
            <person name="Mota M.B.S."/>
            <person name="Mesquita R.D."/>
            <person name="Alvarenga P.H."/>
            <person name="Alves F."/>
            <person name="Seixas A."/>
            <person name="da Fonseca R.N."/>
            <person name="Fogaca A."/>
            <person name="Logullo C."/>
            <person name="Tanaka A."/>
            <person name="Daffre S."/>
            <person name="Termignoni C."/>
            <person name="Vaz I.S.Jr."/>
            <person name="Oliveira P.L."/>
            <person name="Ribeiro J.M."/>
        </authorList>
    </citation>
    <scope>NUCLEOTIDE SEQUENCE</scope>
    <source>
        <strain evidence="16">Porto Alegre</strain>
    </source>
</reference>
<dbReference type="SUPFAM" id="SSF48264">
    <property type="entry name" value="Cytochrome P450"/>
    <property type="match status" value="1"/>
</dbReference>
<comment type="cofactor">
    <cofactor evidence="1 14">
        <name>heme</name>
        <dbReference type="ChEBI" id="CHEBI:30413"/>
    </cofactor>
</comment>
<dbReference type="PANTHER" id="PTHR24289:SF20">
    <property type="entry name" value="STEROID 17-ALPHA-HYDROXYLASE_17,20 LYASE"/>
    <property type="match status" value="1"/>
</dbReference>
<dbReference type="PRINTS" id="PR00463">
    <property type="entry name" value="EP450I"/>
</dbReference>
<evidence type="ECO:0000256" key="6">
    <source>
        <dbReference type="ARBA" id="ARBA00022617"/>
    </source>
</evidence>
<dbReference type="Gene3D" id="1.10.630.10">
    <property type="entry name" value="Cytochrome P450"/>
    <property type="match status" value="1"/>
</dbReference>
<dbReference type="EMBL" id="GHWJ01000931">
    <property type="protein sequence ID" value="NOV33668.1"/>
    <property type="molecule type" value="Transcribed_RNA"/>
</dbReference>
<dbReference type="GO" id="GO:0004508">
    <property type="term" value="F:steroid 17-alpha-monooxygenase activity"/>
    <property type="evidence" value="ECO:0007669"/>
    <property type="project" value="TreeGrafter"/>
</dbReference>
<comment type="function">
    <text evidence="2">May be involved in the metabolism of insect hormones and in the breakdown of synthetic insecticides.</text>
</comment>
<accession>A0A6M2CJF1</accession>
<evidence type="ECO:0000256" key="13">
    <source>
        <dbReference type="ARBA" id="ARBA00023136"/>
    </source>
</evidence>
<keyword evidence="11 14" id="KW-0408">Iron</keyword>
<name>A0A6M2CJF1_RHIMP</name>
<evidence type="ECO:0000313" key="16">
    <source>
        <dbReference type="EMBL" id="NOV33668.1"/>
    </source>
</evidence>
<evidence type="ECO:0000256" key="11">
    <source>
        <dbReference type="ARBA" id="ARBA00023004"/>
    </source>
</evidence>
<keyword evidence="9" id="KW-0492">Microsome</keyword>